<proteinExistence type="predicted"/>
<gene>
    <name evidence="1" type="ORF">H2199_003257</name>
</gene>
<accession>A0ACC2ZBR7</accession>
<name>A0ACC2ZBR7_9PEZI</name>
<dbReference type="Proteomes" id="UP001172680">
    <property type="component" value="Unassembled WGS sequence"/>
</dbReference>
<comment type="caution">
    <text evidence="1">The sequence shown here is derived from an EMBL/GenBank/DDBJ whole genome shotgun (WGS) entry which is preliminary data.</text>
</comment>
<dbReference type="EMBL" id="JAPDRP010000008">
    <property type="protein sequence ID" value="KAJ9645251.1"/>
    <property type="molecule type" value="Genomic_DNA"/>
</dbReference>
<keyword evidence="2" id="KW-1185">Reference proteome</keyword>
<reference evidence="1" key="1">
    <citation type="submission" date="2022-10" db="EMBL/GenBank/DDBJ databases">
        <title>Culturing micro-colonial fungi from biological soil crusts in the Mojave desert and describing Neophaeococcomyces mojavensis, and introducing the new genera and species Taxawa tesnikishii.</title>
        <authorList>
            <person name="Kurbessoian T."/>
            <person name="Stajich J.E."/>
        </authorList>
    </citation>
    <scope>NUCLEOTIDE SEQUENCE</scope>
    <source>
        <strain evidence="1">JES_115</strain>
    </source>
</reference>
<sequence length="54" mass="5717">MATASKTLNVQAMSPDHALYAPPKKSVSRLLKANPFVLGLACFASLGGFLFGYD</sequence>
<evidence type="ECO:0000313" key="1">
    <source>
        <dbReference type="EMBL" id="KAJ9645251.1"/>
    </source>
</evidence>
<protein>
    <submittedName>
        <fullName evidence="1">Uncharacterized protein</fullName>
    </submittedName>
</protein>
<evidence type="ECO:0000313" key="2">
    <source>
        <dbReference type="Proteomes" id="UP001172680"/>
    </source>
</evidence>
<organism evidence="1 2">
    <name type="scientific">Coniosporium tulheliwenetii</name>
    <dbReference type="NCBI Taxonomy" id="3383036"/>
    <lineage>
        <taxon>Eukaryota</taxon>
        <taxon>Fungi</taxon>
        <taxon>Dikarya</taxon>
        <taxon>Ascomycota</taxon>
        <taxon>Pezizomycotina</taxon>
        <taxon>Dothideomycetes</taxon>
        <taxon>Dothideomycetes incertae sedis</taxon>
        <taxon>Coniosporium</taxon>
    </lineage>
</organism>